<evidence type="ECO:0000256" key="2">
    <source>
        <dbReference type="ARBA" id="ARBA00022692"/>
    </source>
</evidence>
<keyword evidence="8" id="KW-0325">Glycoprotein</keyword>
<feature type="disulfide bond" evidence="9">
    <location>
        <begin position="406"/>
        <end position="421"/>
    </location>
</feature>
<feature type="disulfide bond" evidence="9">
    <location>
        <begin position="261"/>
        <end position="276"/>
    </location>
</feature>
<feature type="disulfide bond" evidence="9">
    <location>
        <begin position="47"/>
        <end position="62"/>
    </location>
</feature>
<dbReference type="PROSITE" id="PS01209">
    <property type="entry name" value="LDLRA_1"/>
    <property type="match status" value="5"/>
</dbReference>
<dbReference type="GO" id="GO:0006898">
    <property type="term" value="P:receptor-mediated endocytosis"/>
    <property type="evidence" value="ECO:0007669"/>
    <property type="project" value="TreeGrafter"/>
</dbReference>
<keyword evidence="6 9" id="KW-1015">Disulfide bond</keyword>
<dbReference type="GO" id="GO:0042562">
    <property type="term" value="F:hormone binding"/>
    <property type="evidence" value="ECO:0007669"/>
    <property type="project" value="TreeGrafter"/>
</dbReference>
<dbReference type="Gene3D" id="4.10.400.10">
    <property type="entry name" value="Low-density Lipoprotein Receptor"/>
    <property type="match status" value="9"/>
</dbReference>
<feature type="disulfide bond" evidence="9">
    <location>
        <begin position="84"/>
        <end position="99"/>
    </location>
</feature>
<dbReference type="InterPro" id="IPR002172">
    <property type="entry name" value="LDrepeatLR_classA_rpt"/>
</dbReference>
<dbReference type="SMART" id="SM00192">
    <property type="entry name" value="LDLa"/>
    <property type="match status" value="10"/>
</dbReference>
<evidence type="ECO:0000256" key="9">
    <source>
        <dbReference type="PROSITE-ProRule" id="PRU00124"/>
    </source>
</evidence>
<organism evidence="11 12">
    <name type="scientific">Chrysodeixis includens</name>
    <name type="common">Soybean looper</name>
    <name type="synonym">Pseudoplusia includens</name>
    <dbReference type="NCBI Taxonomy" id="689277"/>
    <lineage>
        <taxon>Eukaryota</taxon>
        <taxon>Metazoa</taxon>
        <taxon>Ecdysozoa</taxon>
        <taxon>Arthropoda</taxon>
        <taxon>Hexapoda</taxon>
        <taxon>Insecta</taxon>
        <taxon>Pterygota</taxon>
        <taxon>Neoptera</taxon>
        <taxon>Endopterygota</taxon>
        <taxon>Lepidoptera</taxon>
        <taxon>Glossata</taxon>
        <taxon>Ditrysia</taxon>
        <taxon>Noctuoidea</taxon>
        <taxon>Noctuidae</taxon>
        <taxon>Plusiinae</taxon>
        <taxon>Chrysodeixis</taxon>
    </lineage>
</organism>
<dbReference type="Proteomes" id="UP001154114">
    <property type="component" value="Chromosome 1"/>
</dbReference>
<evidence type="ECO:0000256" key="3">
    <source>
        <dbReference type="ARBA" id="ARBA00022737"/>
    </source>
</evidence>
<gene>
    <name evidence="11" type="ORF">CINC_LOCUS755</name>
</gene>
<evidence type="ECO:0000256" key="8">
    <source>
        <dbReference type="ARBA" id="ARBA00023180"/>
    </source>
</evidence>
<dbReference type="GO" id="GO:0016324">
    <property type="term" value="C:apical plasma membrane"/>
    <property type="evidence" value="ECO:0007669"/>
    <property type="project" value="TreeGrafter"/>
</dbReference>
<keyword evidence="4" id="KW-1133">Transmembrane helix</keyword>
<keyword evidence="10" id="KW-0732">Signal</keyword>
<feature type="disulfide bond" evidence="9">
    <location>
        <begin position="35"/>
        <end position="53"/>
    </location>
</feature>
<dbReference type="InterPro" id="IPR036055">
    <property type="entry name" value="LDL_receptor-like_sf"/>
</dbReference>
<evidence type="ECO:0000313" key="11">
    <source>
        <dbReference type="EMBL" id="CAD0194467.1"/>
    </source>
</evidence>
<dbReference type="CDD" id="cd00112">
    <property type="entry name" value="LDLa"/>
    <property type="match status" value="9"/>
</dbReference>
<dbReference type="GO" id="GO:0043235">
    <property type="term" value="C:receptor complex"/>
    <property type="evidence" value="ECO:0007669"/>
    <property type="project" value="TreeGrafter"/>
</dbReference>
<keyword evidence="5" id="KW-0472">Membrane</keyword>
<dbReference type="InterPro" id="IPR051221">
    <property type="entry name" value="LDLR-related"/>
</dbReference>
<feature type="disulfide bond" evidence="9">
    <location>
        <begin position="453"/>
        <end position="468"/>
    </location>
</feature>
<proteinExistence type="predicted"/>
<dbReference type="Pfam" id="PF00057">
    <property type="entry name" value="Ldl_recept_a"/>
    <property type="match status" value="8"/>
</dbReference>
<feature type="disulfide bond" evidence="9">
    <location>
        <begin position="368"/>
        <end position="383"/>
    </location>
</feature>
<dbReference type="EMBL" id="LR824004">
    <property type="protein sequence ID" value="CAD0194467.1"/>
    <property type="molecule type" value="Genomic_DNA"/>
</dbReference>
<sequence>MRYPGRAWVPLLVAAVIVRVQPQFVRQCGADDFRCSNNRCIESSRRCDSVYDCPDQEDERGCDCRPDEFRCQSDGYCIEERKRCDNVNHCADGSDEQDCVSRLVSWSGHHVCRDTGQFRCRDGTCISVLRRCDGFKDCKKDGSDEIGCQCNFKKHAAQTIGNAIMGAVSDAISVAMGGWIAPQIGLTKGIASVTSIALHVFPANGYYRCRSGKIIPDSLRCNRQYDCTPGDFSDEQNCRTVCMAYEYKCSSGVCVQADSRCNGTAECDDGSDETNCPCKRDQYPCRDGSCINIAYLCNGRADCSQGEDEYNCRSSCPPGRFTCSFGSQVACAEKCNGVSECDGGEDEDDCGACAHKCDGTCISTSQICDRNEDCSDGSDENDCNFCDRPDDFRCESGECLSYSLLCNGISECSDASDEQNCNRTMTTNPEQPCSYQQFQCISDHVCIDQNFFCDGHRDCNDGSDEANCRKYSNKWTLVD</sequence>
<dbReference type="PRINTS" id="PR00261">
    <property type="entry name" value="LDLRECEPTOR"/>
</dbReference>
<feature type="disulfide bond" evidence="9">
    <location>
        <begin position="28"/>
        <end position="40"/>
    </location>
</feature>
<comment type="caution">
    <text evidence="9">Lacks conserved residue(s) required for the propagation of feature annotation.</text>
</comment>
<protein>
    <submittedName>
        <fullName evidence="11">Uncharacterized protein</fullName>
    </submittedName>
</protein>
<evidence type="ECO:0000256" key="5">
    <source>
        <dbReference type="ARBA" id="ARBA00023136"/>
    </source>
</evidence>
<keyword evidence="12" id="KW-1185">Reference proteome</keyword>
<dbReference type="PANTHER" id="PTHR22722">
    <property type="entry name" value="LOW-DENSITY LIPOPROTEIN RECEPTOR-RELATED PROTEIN 2-RELATED"/>
    <property type="match status" value="1"/>
</dbReference>
<dbReference type="InterPro" id="IPR023415">
    <property type="entry name" value="LDLR_class-A_CS"/>
</dbReference>
<keyword evidence="7" id="KW-0675">Receptor</keyword>
<name>A0A9N8L0D3_CHRIL</name>
<feature type="chain" id="PRO_5040434730" evidence="10">
    <location>
        <begin position="23"/>
        <end position="479"/>
    </location>
</feature>
<feature type="disulfide bond" evidence="9">
    <location>
        <begin position="242"/>
        <end position="254"/>
    </location>
</feature>
<feature type="disulfide bond" evidence="9">
    <location>
        <begin position="249"/>
        <end position="267"/>
    </location>
</feature>
<feature type="signal peptide" evidence="10">
    <location>
        <begin position="1"/>
        <end position="22"/>
    </location>
</feature>
<feature type="disulfide bond" evidence="9">
    <location>
        <begin position="278"/>
        <end position="290"/>
    </location>
</feature>
<keyword evidence="3" id="KW-0677">Repeat</keyword>
<feature type="disulfide bond" evidence="9">
    <location>
        <begin position="394"/>
        <end position="412"/>
    </location>
</feature>
<feature type="disulfide bond" evidence="9">
    <location>
        <begin position="297"/>
        <end position="312"/>
    </location>
</feature>
<evidence type="ECO:0000256" key="10">
    <source>
        <dbReference type="SAM" id="SignalP"/>
    </source>
</evidence>
<dbReference type="OrthoDB" id="9990982at2759"/>
<comment type="subcellular location">
    <subcellularLocation>
        <location evidence="1">Membrane</location>
        <topology evidence="1">Single-pass membrane protein</topology>
    </subcellularLocation>
</comment>
<dbReference type="SUPFAM" id="SSF57424">
    <property type="entry name" value="LDL receptor-like module"/>
    <property type="match status" value="8"/>
</dbReference>
<feature type="disulfide bond" evidence="9">
    <location>
        <begin position="285"/>
        <end position="303"/>
    </location>
</feature>
<evidence type="ECO:0000256" key="7">
    <source>
        <dbReference type="ARBA" id="ARBA00023170"/>
    </source>
</evidence>
<reference evidence="11" key="1">
    <citation type="submission" date="2021-12" db="EMBL/GenBank/DDBJ databases">
        <authorList>
            <person name="King R."/>
        </authorList>
    </citation>
    <scope>NUCLEOTIDE SEQUENCE</scope>
</reference>
<evidence type="ECO:0000256" key="4">
    <source>
        <dbReference type="ARBA" id="ARBA00022989"/>
    </source>
</evidence>
<feature type="disulfide bond" evidence="9">
    <location>
        <begin position="120"/>
        <end position="138"/>
    </location>
</feature>
<dbReference type="AlphaFoldDB" id="A0A9N8L0D3"/>
<accession>A0A9N8L0D3</accession>
<dbReference type="PROSITE" id="PS50068">
    <property type="entry name" value="LDLRA_2"/>
    <property type="match status" value="8"/>
</dbReference>
<evidence type="ECO:0000256" key="6">
    <source>
        <dbReference type="ARBA" id="ARBA00023157"/>
    </source>
</evidence>
<evidence type="ECO:0000313" key="12">
    <source>
        <dbReference type="Proteomes" id="UP001154114"/>
    </source>
</evidence>
<evidence type="ECO:0000256" key="1">
    <source>
        <dbReference type="ARBA" id="ARBA00004167"/>
    </source>
</evidence>
<keyword evidence="2" id="KW-0812">Transmembrane</keyword>